<keyword evidence="3" id="KW-1185">Reference proteome</keyword>
<evidence type="ECO:0000313" key="2">
    <source>
        <dbReference type="EMBL" id="TFV37160.1"/>
    </source>
</evidence>
<protein>
    <recommendedName>
        <fullName evidence="1">CD-NTase-associated protein 12/Pycsar effector protein TIR domain-containing protein</fullName>
    </recommendedName>
</protein>
<feature type="domain" description="CD-NTase-associated protein 12/Pycsar effector protein TIR" evidence="1">
    <location>
        <begin position="140"/>
        <end position="251"/>
    </location>
</feature>
<reference evidence="2 3" key="1">
    <citation type="submission" date="2019-03" db="EMBL/GenBank/DDBJ databases">
        <title>Bradyrhizobium strains diversity isolated from Chamaecrista fasciculata.</title>
        <authorList>
            <person name="Urquiaga M.C.O."/>
            <person name="Hungria M."/>
            <person name="Delamuta J.R.M."/>
        </authorList>
    </citation>
    <scope>NUCLEOTIDE SEQUENCE [LARGE SCALE GENOMIC DNA]</scope>
    <source>
        <strain evidence="2 3">CNPSo 3424</strain>
    </source>
</reference>
<dbReference type="GO" id="GO:0050135">
    <property type="term" value="F:NADP+ nucleosidase activity"/>
    <property type="evidence" value="ECO:0007669"/>
    <property type="project" value="InterPro"/>
</dbReference>
<dbReference type="OrthoDB" id="5497289at2"/>
<organism evidence="2 3">
    <name type="scientific">Bradyrhizobium frederickii</name>
    <dbReference type="NCBI Taxonomy" id="2560054"/>
    <lineage>
        <taxon>Bacteria</taxon>
        <taxon>Pseudomonadati</taxon>
        <taxon>Pseudomonadota</taxon>
        <taxon>Alphaproteobacteria</taxon>
        <taxon>Hyphomicrobiales</taxon>
        <taxon>Nitrobacteraceae</taxon>
        <taxon>Bradyrhizobium</taxon>
    </lineage>
</organism>
<dbReference type="AlphaFoldDB" id="A0A4Y9L0R9"/>
<dbReference type="EMBL" id="SPQU01000009">
    <property type="protein sequence ID" value="TFV37160.1"/>
    <property type="molecule type" value="Genomic_DNA"/>
</dbReference>
<accession>A0A4Y9L0R9</accession>
<evidence type="ECO:0000313" key="3">
    <source>
        <dbReference type="Proteomes" id="UP000298225"/>
    </source>
</evidence>
<evidence type="ECO:0000259" key="1">
    <source>
        <dbReference type="Pfam" id="PF10137"/>
    </source>
</evidence>
<dbReference type="Pfam" id="PF10137">
    <property type="entry name" value="CAP12-PCTIR_TIR"/>
    <property type="match status" value="1"/>
</dbReference>
<proteinExistence type="predicted"/>
<name>A0A4Y9L0R9_9BRAD</name>
<dbReference type="InterPro" id="IPR019302">
    <property type="entry name" value="CAP12/PCTIR_TIR_dom"/>
</dbReference>
<sequence length="275" mass="30446">MPPRVPAAPPHAYLSPIQLREGIKRIEGALALAYAFNPKIAKYKDTEEAARLSKAVETALAQTFGHGTVEFNRYHEAAYFVWGIDRTLTEMQGSLRSCRERAIELLSDARSFLKDELKRQGAAMDKRHATESRKPSGSNVVIGHGRSPVWRELKDFLRERLKVRVDEFNAVPAAGMPTVARLSAMLDGAAFAFLVMTAEDAQADGKMRARENVVHEVGLFQGKLGFARAIILLEDGCEEFSNIHGLGQIRFPKANIAAKFEEVRAVLEREGVASV</sequence>
<gene>
    <name evidence="2" type="ORF">E4K66_20920</name>
</gene>
<dbReference type="Proteomes" id="UP000298225">
    <property type="component" value="Unassembled WGS sequence"/>
</dbReference>
<comment type="caution">
    <text evidence="2">The sequence shown here is derived from an EMBL/GenBank/DDBJ whole genome shotgun (WGS) entry which is preliminary data.</text>
</comment>